<organism evidence="3 4">
    <name type="scientific">Nepenthes gracilis</name>
    <name type="common">Slender pitcher plant</name>
    <dbReference type="NCBI Taxonomy" id="150966"/>
    <lineage>
        <taxon>Eukaryota</taxon>
        <taxon>Viridiplantae</taxon>
        <taxon>Streptophyta</taxon>
        <taxon>Embryophyta</taxon>
        <taxon>Tracheophyta</taxon>
        <taxon>Spermatophyta</taxon>
        <taxon>Magnoliopsida</taxon>
        <taxon>eudicotyledons</taxon>
        <taxon>Gunneridae</taxon>
        <taxon>Pentapetalae</taxon>
        <taxon>Caryophyllales</taxon>
        <taxon>Nepenthaceae</taxon>
        <taxon>Nepenthes</taxon>
    </lineage>
</organism>
<comment type="caution">
    <text evidence="3">The sequence shown here is derived from an EMBL/GenBank/DDBJ whole genome shotgun (WGS) entry which is preliminary data.</text>
</comment>
<proteinExistence type="predicted"/>
<dbReference type="SUPFAM" id="SSF52058">
    <property type="entry name" value="L domain-like"/>
    <property type="match status" value="1"/>
</dbReference>
<dbReference type="EMBL" id="BSYO01000060">
    <property type="protein sequence ID" value="GMH32085.1"/>
    <property type="molecule type" value="Genomic_DNA"/>
</dbReference>
<accession>A0AAD3Y8Q7</accession>
<reference evidence="3" key="1">
    <citation type="submission" date="2023-05" db="EMBL/GenBank/DDBJ databases">
        <title>Nepenthes gracilis genome sequencing.</title>
        <authorList>
            <person name="Fukushima K."/>
        </authorList>
    </citation>
    <scope>NUCLEOTIDE SEQUENCE</scope>
    <source>
        <strain evidence="3">SING2019-196</strain>
    </source>
</reference>
<gene>
    <name evidence="3" type="ORF">Nepgr_033929</name>
</gene>
<protein>
    <recommendedName>
        <fullName evidence="2">Disease resistance protein At4g27190-like leucine-rich repeats domain-containing protein</fullName>
    </recommendedName>
</protein>
<dbReference type="PANTHER" id="PTHR33463">
    <property type="entry name" value="NB-ARC DOMAIN-CONTAINING PROTEIN-RELATED"/>
    <property type="match status" value="1"/>
</dbReference>
<dbReference type="AlphaFoldDB" id="A0AAD3Y8Q7"/>
<feature type="domain" description="Disease resistance protein At4g27190-like leucine-rich repeats" evidence="2">
    <location>
        <begin position="15"/>
        <end position="155"/>
    </location>
</feature>
<dbReference type="InterPro" id="IPR057135">
    <property type="entry name" value="At4g27190-like_LRR"/>
</dbReference>
<keyword evidence="1" id="KW-0611">Plant defense</keyword>
<dbReference type="Pfam" id="PF23247">
    <property type="entry name" value="LRR_RPS2"/>
    <property type="match status" value="2"/>
</dbReference>
<name>A0AAD3Y8Q7_NEPGR</name>
<dbReference type="PANTHER" id="PTHR33463:SF204">
    <property type="entry name" value="NB-ARC DOMAIN-CONTAINING PROTEIN"/>
    <property type="match status" value="1"/>
</dbReference>
<evidence type="ECO:0000259" key="2">
    <source>
        <dbReference type="Pfam" id="PF23247"/>
    </source>
</evidence>
<dbReference type="Proteomes" id="UP001279734">
    <property type="component" value="Unassembled WGS sequence"/>
</dbReference>
<dbReference type="InterPro" id="IPR032675">
    <property type="entry name" value="LRR_dom_sf"/>
</dbReference>
<keyword evidence="4" id="KW-1185">Reference proteome</keyword>
<feature type="domain" description="Disease resistance protein At4g27190-like leucine-rich repeats" evidence="2">
    <location>
        <begin position="269"/>
        <end position="385"/>
    </location>
</feature>
<evidence type="ECO:0000256" key="1">
    <source>
        <dbReference type="ARBA" id="ARBA00022821"/>
    </source>
</evidence>
<evidence type="ECO:0000313" key="4">
    <source>
        <dbReference type="Proteomes" id="UP001279734"/>
    </source>
</evidence>
<evidence type="ECO:0000313" key="3">
    <source>
        <dbReference type="EMBL" id="GMH32085.1"/>
    </source>
</evidence>
<sequence>MQVALPAIKEIYMYNVNGPKEIWGSHLDAGSFNELESLTVFNAGEATKVFSLDAIRQMRNLKELDLKDFQLAKEFIEQAKYYNDDIENLALLPPQLRKLTIDLFPLLKRISWRELALQNLRYLKIDGVKGLTSLFPTSIGRRLENLKELHVSSCQMMEEIVGGETGDTNTVEVNVVFSHLNILRLCDLPALQSLSPDNVIIEFPSIVEAAFVRSQKSIPLDLLQKLHHVKELELEGCEIPLVLHDLEGRASTILPRLRNLTLSSVEYHSQMIMWEIFPIENLHYLKIFKIDGLKFLFPASLSSKGFAQLEEICIEYCKDIEHVLAPESTDDTSNNAASTTIAFPRVKIIELEYLPSLRSFSSENYKDLKFPSLEEVRINECPMVETFSYGSLSTPRLCEILINWKYEREHLDLNAVIKKKVRKVFLSISF</sequence>
<dbReference type="InterPro" id="IPR050905">
    <property type="entry name" value="Plant_NBS-LRR"/>
</dbReference>
<dbReference type="Gene3D" id="3.80.10.10">
    <property type="entry name" value="Ribonuclease Inhibitor"/>
    <property type="match status" value="2"/>
</dbReference>